<feature type="region of interest" description="Disordered" evidence="1">
    <location>
        <begin position="1"/>
        <end position="66"/>
    </location>
</feature>
<accession>A0AAD9UBD4</accession>
<evidence type="ECO:0000313" key="2">
    <source>
        <dbReference type="EMBL" id="KAK2651023.1"/>
    </source>
</evidence>
<evidence type="ECO:0000313" key="3">
    <source>
        <dbReference type="Proteomes" id="UP001280121"/>
    </source>
</evidence>
<name>A0AAD9UBD4_9ROSI</name>
<proteinExistence type="predicted"/>
<dbReference type="AlphaFoldDB" id="A0AAD9UBD4"/>
<dbReference type="Proteomes" id="UP001280121">
    <property type="component" value="Unassembled WGS sequence"/>
</dbReference>
<protein>
    <submittedName>
        <fullName evidence="2">Uncharacterized protein</fullName>
    </submittedName>
</protein>
<gene>
    <name evidence="2" type="ORF">Ddye_018512</name>
</gene>
<feature type="compositionally biased region" description="Basic residues" evidence="1">
    <location>
        <begin position="12"/>
        <end position="22"/>
    </location>
</feature>
<comment type="caution">
    <text evidence="2">The sequence shown here is derived from an EMBL/GenBank/DDBJ whole genome shotgun (WGS) entry which is preliminary data.</text>
</comment>
<sequence>MEKRGLNDQKPGNKKNNRKKIRNRDGALQNGRHSIQQMEGVGQLPQNQDQHFSAVPTDRGNCSSSSAIRQGFVGGNGLVPQFPQMAGFTGLMNGVWTNGMPSLQTQNAP</sequence>
<evidence type="ECO:0000256" key="1">
    <source>
        <dbReference type="SAM" id="MobiDB-lite"/>
    </source>
</evidence>
<reference evidence="2" key="1">
    <citation type="journal article" date="2023" name="Plant J.">
        <title>Genome sequences and population genomics provide insights into the demographic history, inbreeding, and mutation load of two 'living fossil' tree species of Dipteronia.</title>
        <authorList>
            <person name="Feng Y."/>
            <person name="Comes H.P."/>
            <person name="Chen J."/>
            <person name="Zhu S."/>
            <person name="Lu R."/>
            <person name="Zhang X."/>
            <person name="Li P."/>
            <person name="Qiu J."/>
            <person name="Olsen K.M."/>
            <person name="Qiu Y."/>
        </authorList>
    </citation>
    <scope>NUCLEOTIDE SEQUENCE</scope>
    <source>
        <strain evidence="2">KIB01</strain>
    </source>
</reference>
<keyword evidence="3" id="KW-1185">Reference proteome</keyword>
<organism evidence="2 3">
    <name type="scientific">Dipteronia dyeriana</name>
    <dbReference type="NCBI Taxonomy" id="168575"/>
    <lineage>
        <taxon>Eukaryota</taxon>
        <taxon>Viridiplantae</taxon>
        <taxon>Streptophyta</taxon>
        <taxon>Embryophyta</taxon>
        <taxon>Tracheophyta</taxon>
        <taxon>Spermatophyta</taxon>
        <taxon>Magnoliopsida</taxon>
        <taxon>eudicotyledons</taxon>
        <taxon>Gunneridae</taxon>
        <taxon>Pentapetalae</taxon>
        <taxon>rosids</taxon>
        <taxon>malvids</taxon>
        <taxon>Sapindales</taxon>
        <taxon>Sapindaceae</taxon>
        <taxon>Hippocastanoideae</taxon>
        <taxon>Acereae</taxon>
        <taxon>Dipteronia</taxon>
    </lineage>
</organism>
<dbReference type="EMBL" id="JANJYI010000005">
    <property type="protein sequence ID" value="KAK2651023.1"/>
    <property type="molecule type" value="Genomic_DNA"/>
</dbReference>